<dbReference type="PRINTS" id="PR01848">
    <property type="entry name" value="U2AUXFACTOR"/>
</dbReference>
<evidence type="ECO:0000256" key="4">
    <source>
        <dbReference type="ARBA" id="ARBA00022833"/>
    </source>
</evidence>
<proteinExistence type="predicted"/>
<feature type="domain" description="RRM" evidence="7">
    <location>
        <begin position="1"/>
        <end position="82"/>
    </location>
</feature>
<evidence type="ECO:0000256" key="5">
    <source>
        <dbReference type="PROSITE-ProRule" id="PRU00176"/>
    </source>
</evidence>
<keyword evidence="2" id="KW-0677">Repeat</keyword>
<dbReference type="OrthoDB" id="423462at2759"/>
<evidence type="ECO:0000256" key="2">
    <source>
        <dbReference type="ARBA" id="ARBA00022737"/>
    </source>
</evidence>
<sequence>MVNFPQEGMSYEEFDELYEDIYSEACKYGSVRSMVICENSNVHLKGNVYLYYEKEQDAQDAKDAFNTRWYDERPLYSDLTHISDFREAICRKHDMGTCERGGDCNFMHVKRPSTKLRIELEKAQAKKWQTKH</sequence>
<evidence type="ECO:0000256" key="1">
    <source>
        <dbReference type="ARBA" id="ARBA00022723"/>
    </source>
</evidence>
<dbReference type="EMBL" id="HG316463">
    <property type="protein sequence ID" value="CDF91132.1"/>
    <property type="molecule type" value="Genomic_DNA"/>
</dbReference>
<dbReference type="GO" id="GO:0003723">
    <property type="term" value="F:RNA binding"/>
    <property type="evidence" value="ECO:0007669"/>
    <property type="project" value="UniProtKB-UniRule"/>
</dbReference>
<name>A0A8J2TA61_ZYGB2</name>
<dbReference type="InterPro" id="IPR035979">
    <property type="entry name" value="RBD_domain_sf"/>
</dbReference>
<organism evidence="9 10">
    <name type="scientific">Zygosaccharomyces bailii (strain CLIB 213 / ATCC 58445 / CBS 680 / BCRC 21525 / NBRC 1098 / NCYC 1416 / NRRL Y-2227)</name>
    <dbReference type="NCBI Taxonomy" id="1333698"/>
    <lineage>
        <taxon>Eukaryota</taxon>
        <taxon>Fungi</taxon>
        <taxon>Dikarya</taxon>
        <taxon>Ascomycota</taxon>
        <taxon>Saccharomycotina</taxon>
        <taxon>Saccharomycetes</taxon>
        <taxon>Saccharomycetales</taxon>
        <taxon>Saccharomycetaceae</taxon>
        <taxon>Zygosaccharomyces</taxon>
    </lineage>
</organism>
<dbReference type="InterPro" id="IPR000571">
    <property type="entry name" value="Znf_CCCH"/>
</dbReference>
<keyword evidence="3 6" id="KW-0863">Zinc-finger</keyword>
<gene>
    <name evidence="9" type="ORF">BN860_00430g</name>
</gene>
<dbReference type="GO" id="GO:0008270">
    <property type="term" value="F:zinc ion binding"/>
    <property type="evidence" value="ECO:0007669"/>
    <property type="project" value="UniProtKB-KW"/>
</dbReference>
<dbReference type="Pfam" id="PF00076">
    <property type="entry name" value="RRM_1"/>
    <property type="match status" value="1"/>
</dbReference>
<dbReference type="InterPro" id="IPR003954">
    <property type="entry name" value="RRM_euk-type"/>
</dbReference>
<keyword evidence="10" id="KW-1185">Reference proteome</keyword>
<dbReference type="InterPro" id="IPR000504">
    <property type="entry name" value="RRM_dom"/>
</dbReference>
<evidence type="ECO:0000256" key="3">
    <source>
        <dbReference type="ARBA" id="ARBA00022771"/>
    </source>
</evidence>
<dbReference type="GO" id="GO:0089701">
    <property type="term" value="C:U2AF complex"/>
    <property type="evidence" value="ECO:0007669"/>
    <property type="project" value="InterPro"/>
</dbReference>
<dbReference type="InterPro" id="IPR009145">
    <property type="entry name" value="U2AF_small"/>
</dbReference>
<reference evidence="10" key="1">
    <citation type="journal article" date="2013" name="Genome Announc.">
        <title>Genome sequence of the food spoilage yeast Zygosaccharomyces bailii CLIB 213(T).</title>
        <authorList>
            <person name="Galeote V."/>
            <person name="Bigey F."/>
            <person name="Devillers H."/>
            <person name="Neuveglise C."/>
            <person name="Dequin S."/>
        </authorList>
    </citation>
    <scope>NUCLEOTIDE SEQUENCE [LARGE SCALE GENOMIC DNA]</scope>
    <source>
        <strain evidence="10">CLIB 213 / ATCC 58445 / CBS 680 / CCRC 21525 / NBRC 1098 / NCYC 1416 / NRRL Y-2227</strain>
    </source>
</reference>
<dbReference type="PROSITE" id="PS50102">
    <property type="entry name" value="RRM"/>
    <property type="match status" value="1"/>
</dbReference>
<dbReference type="InterPro" id="IPR012677">
    <property type="entry name" value="Nucleotide-bd_a/b_plait_sf"/>
</dbReference>
<dbReference type="SMART" id="SM00361">
    <property type="entry name" value="RRM_1"/>
    <property type="match status" value="1"/>
</dbReference>
<keyword evidence="1 6" id="KW-0479">Metal-binding</keyword>
<feature type="domain" description="C3H1-type" evidence="8">
    <location>
        <begin position="84"/>
        <end position="111"/>
    </location>
</feature>
<evidence type="ECO:0000259" key="7">
    <source>
        <dbReference type="PROSITE" id="PS50102"/>
    </source>
</evidence>
<evidence type="ECO:0000313" key="10">
    <source>
        <dbReference type="Proteomes" id="UP000019375"/>
    </source>
</evidence>
<protein>
    <submittedName>
        <fullName evidence="9">ZYBA0S10-00430g1_1</fullName>
    </submittedName>
</protein>
<dbReference type="GO" id="GO:0000398">
    <property type="term" value="P:mRNA splicing, via spliceosome"/>
    <property type="evidence" value="ECO:0007669"/>
    <property type="project" value="InterPro"/>
</dbReference>
<dbReference type="AlphaFoldDB" id="A0A8J2TA61"/>
<keyword evidence="4 6" id="KW-0862">Zinc</keyword>
<accession>A0A8J2TA61</accession>
<dbReference type="SUPFAM" id="SSF54928">
    <property type="entry name" value="RNA-binding domain, RBD"/>
    <property type="match status" value="1"/>
</dbReference>
<dbReference type="Gene3D" id="3.30.70.330">
    <property type="match status" value="1"/>
</dbReference>
<feature type="zinc finger region" description="C3H1-type" evidence="6">
    <location>
        <begin position="84"/>
        <end position="111"/>
    </location>
</feature>
<dbReference type="PANTHER" id="PTHR12620">
    <property type="entry name" value="U2 SNRNP AUXILIARY FACTOR, SMALL SUBUNIT"/>
    <property type="match status" value="1"/>
</dbReference>
<dbReference type="Proteomes" id="UP000019375">
    <property type="component" value="Unassembled WGS sequence"/>
</dbReference>
<dbReference type="SMART" id="SM00356">
    <property type="entry name" value="ZnF_C3H1"/>
    <property type="match status" value="1"/>
</dbReference>
<evidence type="ECO:0000259" key="8">
    <source>
        <dbReference type="PROSITE" id="PS50103"/>
    </source>
</evidence>
<dbReference type="PROSITE" id="PS50103">
    <property type="entry name" value="ZF_C3H1"/>
    <property type="match status" value="1"/>
</dbReference>
<evidence type="ECO:0000256" key="6">
    <source>
        <dbReference type="PROSITE-ProRule" id="PRU00723"/>
    </source>
</evidence>
<evidence type="ECO:0000313" key="9">
    <source>
        <dbReference type="EMBL" id="CDF91132.1"/>
    </source>
</evidence>
<dbReference type="Pfam" id="PF00642">
    <property type="entry name" value="zf-CCCH"/>
    <property type="match status" value="1"/>
</dbReference>
<keyword evidence="5" id="KW-0694">RNA-binding</keyword>